<organism evidence="6 7">
    <name type="scientific">Streptomyces lannensis</name>
    <dbReference type="NCBI Taxonomy" id="766498"/>
    <lineage>
        <taxon>Bacteria</taxon>
        <taxon>Bacillati</taxon>
        <taxon>Actinomycetota</taxon>
        <taxon>Actinomycetes</taxon>
        <taxon>Kitasatosporales</taxon>
        <taxon>Streptomycetaceae</taxon>
        <taxon>Streptomyces</taxon>
    </lineage>
</organism>
<keyword evidence="3" id="KW-0804">Transcription</keyword>
<evidence type="ECO:0000256" key="1">
    <source>
        <dbReference type="ARBA" id="ARBA00023015"/>
    </source>
</evidence>
<evidence type="ECO:0000256" key="3">
    <source>
        <dbReference type="ARBA" id="ARBA00023163"/>
    </source>
</evidence>
<feature type="domain" description="IclR-ED" evidence="5">
    <location>
        <begin position="78"/>
        <end position="261"/>
    </location>
</feature>
<dbReference type="Pfam" id="PF01614">
    <property type="entry name" value="IclR_C"/>
    <property type="match status" value="1"/>
</dbReference>
<dbReference type="InterPro" id="IPR014757">
    <property type="entry name" value="Tscrpt_reg_IclR_C"/>
</dbReference>
<dbReference type="InterPro" id="IPR036388">
    <property type="entry name" value="WH-like_DNA-bd_sf"/>
</dbReference>
<dbReference type="InterPro" id="IPR050707">
    <property type="entry name" value="HTH_MetabolicPath_Reg"/>
</dbReference>
<dbReference type="Gene3D" id="1.10.10.10">
    <property type="entry name" value="Winged helix-like DNA-binding domain superfamily/Winged helix DNA-binding domain"/>
    <property type="match status" value="1"/>
</dbReference>
<dbReference type="PANTHER" id="PTHR30136">
    <property type="entry name" value="HELIX-TURN-HELIX TRANSCRIPTIONAL REGULATOR, ICLR FAMILY"/>
    <property type="match status" value="1"/>
</dbReference>
<evidence type="ECO:0000313" key="6">
    <source>
        <dbReference type="EMBL" id="GAA3843827.1"/>
    </source>
</evidence>
<dbReference type="SMART" id="SM00346">
    <property type="entry name" value="HTH_ICLR"/>
    <property type="match status" value="1"/>
</dbReference>
<dbReference type="InterPro" id="IPR029016">
    <property type="entry name" value="GAF-like_dom_sf"/>
</dbReference>
<reference evidence="7" key="1">
    <citation type="journal article" date="2019" name="Int. J. Syst. Evol. Microbiol.">
        <title>The Global Catalogue of Microorganisms (GCM) 10K type strain sequencing project: providing services to taxonomists for standard genome sequencing and annotation.</title>
        <authorList>
            <consortium name="The Broad Institute Genomics Platform"/>
            <consortium name="The Broad Institute Genome Sequencing Center for Infectious Disease"/>
            <person name="Wu L."/>
            <person name="Ma J."/>
        </authorList>
    </citation>
    <scope>NUCLEOTIDE SEQUENCE [LARGE SCALE GENOMIC DNA]</scope>
    <source>
        <strain evidence="7">JCM 16578</strain>
    </source>
</reference>
<dbReference type="Gene3D" id="3.30.450.40">
    <property type="match status" value="1"/>
</dbReference>
<dbReference type="EMBL" id="BAAAZA010000001">
    <property type="protein sequence ID" value="GAA3843827.1"/>
    <property type="molecule type" value="Genomic_DNA"/>
</dbReference>
<dbReference type="RefSeq" id="WP_345545282.1">
    <property type="nucleotide sequence ID" value="NZ_BAAAZA010000001.1"/>
</dbReference>
<accession>A0ABP7JGW7</accession>
<protein>
    <submittedName>
        <fullName evidence="6">IclR family transcriptional regulator</fullName>
    </submittedName>
</protein>
<dbReference type="InterPro" id="IPR036390">
    <property type="entry name" value="WH_DNA-bd_sf"/>
</dbReference>
<name>A0ABP7JGW7_9ACTN</name>
<evidence type="ECO:0000259" key="4">
    <source>
        <dbReference type="PROSITE" id="PS51077"/>
    </source>
</evidence>
<keyword evidence="1" id="KW-0805">Transcription regulation</keyword>
<dbReference type="Pfam" id="PF09339">
    <property type="entry name" value="HTH_IclR"/>
    <property type="match status" value="1"/>
</dbReference>
<dbReference type="SUPFAM" id="SSF55781">
    <property type="entry name" value="GAF domain-like"/>
    <property type="match status" value="1"/>
</dbReference>
<keyword evidence="7" id="KW-1185">Reference proteome</keyword>
<proteinExistence type="predicted"/>
<comment type="caution">
    <text evidence="6">The sequence shown here is derived from an EMBL/GenBank/DDBJ whole genome shotgun (WGS) entry which is preliminary data.</text>
</comment>
<keyword evidence="2" id="KW-0238">DNA-binding</keyword>
<dbReference type="PANTHER" id="PTHR30136:SF24">
    <property type="entry name" value="HTH-TYPE TRANSCRIPTIONAL REPRESSOR ALLR"/>
    <property type="match status" value="1"/>
</dbReference>
<dbReference type="InterPro" id="IPR005471">
    <property type="entry name" value="Tscrpt_reg_IclR_N"/>
</dbReference>
<dbReference type="PROSITE" id="PS51078">
    <property type="entry name" value="ICLR_ED"/>
    <property type="match status" value="1"/>
</dbReference>
<evidence type="ECO:0000256" key="2">
    <source>
        <dbReference type="ARBA" id="ARBA00023125"/>
    </source>
</evidence>
<sequence>MAKAVNSRSVEPEPGKGPVDKAMEVLEALVEPGGPHRLGEIARRTGLTKPTVHRLLRTMADHGFAEPAEGGSYRSGPRLLGLAAAALNDGRALELARPVLADLRRRTGHVALYAVRHASEAVYLEQSEPAREYRMSARPGHRTPLYACGVGLAMLSVLSGHEADAVLHSAPLEARTPHTLTDPDALRELLVDAALNGYAVEDEYDEPDVRSVAAPVLNGDGRVVGAIGISGLTFTMAPDSVEVFGPMVRAAARTVSAGLGARTPILGVVDTTSRGERE</sequence>
<dbReference type="SUPFAM" id="SSF46785">
    <property type="entry name" value="Winged helix' DNA-binding domain"/>
    <property type="match status" value="1"/>
</dbReference>
<feature type="domain" description="HTH iclR-type" evidence="4">
    <location>
        <begin position="16"/>
        <end position="77"/>
    </location>
</feature>
<dbReference type="Proteomes" id="UP001501563">
    <property type="component" value="Unassembled WGS sequence"/>
</dbReference>
<dbReference type="PROSITE" id="PS51077">
    <property type="entry name" value="HTH_ICLR"/>
    <property type="match status" value="1"/>
</dbReference>
<evidence type="ECO:0000259" key="5">
    <source>
        <dbReference type="PROSITE" id="PS51078"/>
    </source>
</evidence>
<evidence type="ECO:0000313" key="7">
    <source>
        <dbReference type="Proteomes" id="UP001501563"/>
    </source>
</evidence>
<gene>
    <name evidence="6" type="ORF">GCM10022207_00260</name>
</gene>